<name>A0A8H4LL47_9HYPO</name>
<protein>
    <submittedName>
        <fullName evidence="3">Uncharacterized protein</fullName>
    </submittedName>
</protein>
<dbReference type="EMBL" id="JAADYS010000390">
    <property type="protein sequence ID" value="KAF4470138.1"/>
    <property type="molecule type" value="Genomic_DNA"/>
</dbReference>
<feature type="region of interest" description="Disordered" evidence="1">
    <location>
        <begin position="91"/>
        <end position="113"/>
    </location>
</feature>
<feature type="transmembrane region" description="Helical" evidence="2">
    <location>
        <begin position="58"/>
        <end position="80"/>
    </location>
</feature>
<keyword evidence="2" id="KW-1133">Transmembrane helix</keyword>
<gene>
    <name evidence="3" type="ORF">FALBO_2975</name>
</gene>
<evidence type="ECO:0000256" key="1">
    <source>
        <dbReference type="SAM" id="MobiDB-lite"/>
    </source>
</evidence>
<evidence type="ECO:0000313" key="4">
    <source>
        <dbReference type="Proteomes" id="UP000554235"/>
    </source>
</evidence>
<dbReference type="OrthoDB" id="4160064at2759"/>
<proteinExistence type="predicted"/>
<dbReference type="AlphaFoldDB" id="A0A8H4LL47"/>
<keyword evidence="2" id="KW-0812">Transmembrane</keyword>
<accession>A0A8H4LL47</accession>
<keyword evidence="2" id="KW-0472">Membrane</keyword>
<evidence type="ECO:0000313" key="3">
    <source>
        <dbReference type="EMBL" id="KAF4470138.1"/>
    </source>
</evidence>
<dbReference type="Proteomes" id="UP000554235">
    <property type="component" value="Unassembled WGS sequence"/>
</dbReference>
<reference evidence="3 4" key="1">
    <citation type="submission" date="2020-01" db="EMBL/GenBank/DDBJ databases">
        <title>Identification and distribution of gene clusters putatively required for synthesis of sphingolipid metabolism inhibitors in phylogenetically diverse species of the filamentous fungus Fusarium.</title>
        <authorList>
            <person name="Kim H.-S."/>
            <person name="Busman M."/>
            <person name="Brown D.W."/>
            <person name="Divon H."/>
            <person name="Uhlig S."/>
            <person name="Proctor R.H."/>
        </authorList>
    </citation>
    <scope>NUCLEOTIDE SEQUENCE [LARGE SCALE GENOMIC DNA]</scope>
    <source>
        <strain evidence="3 4">NRRL 20459</strain>
    </source>
</reference>
<keyword evidence="4" id="KW-1185">Reference proteome</keyword>
<sequence length="327" mass="35341">MAAAAHRLGAYLPLPPGVPFCGASQAHLCCAASAVRRIAIASVGVGGEVQMRRFIMSIAALIFAAAAPFLLTLPFSYFPITSLIESRDKFELVDPPDDPDSSTPSSPVQDDAPTPLLPISTPTAIASPYAPQQQPPPEASTAHNVRCFAISTLSLVRFCRGVSLIAYPRFGLWALDVAPDGSAYMLASLIGVRDILLSGLLYTADTAHAHTDPMARREVTRALAANLLSDALDAFVLIFYAAWSSDWGNPVTAIVISAVMAILEHLTLWSLSEDEWAALDHRSLEDDKKARMNAWLRELERYEPEQLAHQSIPQSSRASARQYGAMI</sequence>
<organism evidence="3 4">
    <name type="scientific">Fusarium albosuccineum</name>
    <dbReference type="NCBI Taxonomy" id="1237068"/>
    <lineage>
        <taxon>Eukaryota</taxon>
        <taxon>Fungi</taxon>
        <taxon>Dikarya</taxon>
        <taxon>Ascomycota</taxon>
        <taxon>Pezizomycotina</taxon>
        <taxon>Sordariomycetes</taxon>
        <taxon>Hypocreomycetidae</taxon>
        <taxon>Hypocreales</taxon>
        <taxon>Nectriaceae</taxon>
        <taxon>Fusarium</taxon>
        <taxon>Fusarium decemcellulare species complex</taxon>
    </lineage>
</organism>
<evidence type="ECO:0000256" key="2">
    <source>
        <dbReference type="SAM" id="Phobius"/>
    </source>
</evidence>
<comment type="caution">
    <text evidence="3">The sequence shown here is derived from an EMBL/GenBank/DDBJ whole genome shotgun (WGS) entry which is preliminary data.</text>
</comment>